<gene>
    <name evidence="11" type="ORF">GA0070604_5402</name>
</gene>
<organism evidence="11 12">
    <name type="scientific">Micromonospora eburnea</name>
    <dbReference type="NCBI Taxonomy" id="227316"/>
    <lineage>
        <taxon>Bacteria</taxon>
        <taxon>Bacillati</taxon>
        <taxon>Actinomycetota</taxon>
        <taxon>Actinomycetes</taxon>
        <taxon>Micromonosporales</taxon>
        <taxon>Micromonosporaceae</taxon>
        <taxon>Micromonospora</taxon>
    </lineage>
</organism>
<feature type="transmembrane region" description="Helical" evidence="9">
    <location>
        <begin position="340"/>
        <end position="360"/>
    </location>
</feature>
<evidence type="ECO:0000256" key="7">
    <source>
        <dbReference type="ARBA" id="ARBA00023136"/>
    </source>
</evidence>
<dbReference type="GO" id="GO:0009103">
    <property type="term" value="P:lipopolysaccharide biosynthetic process"/>
    <property type="evidence" value="ECO:0007669"/>
    <property type="project" value="UniProtKB-ARBA"/>
</dbReference>
<evidence type="ECO:0000313" key="11">
    <source>
        <dbReference type="EMBL" id="SCL65278.1"/>
    </source>
</evidence>
<dbReference type="Pfam" id="PF13231">
    <property type="entry name" value="PMT_2"/>
    <property type="match status" value="1"/>
</dbReference>
<keyword evidence="12" id="KW-1185">Reference proteome</keyword>
<reference evidence="12" key="1">
    <citation type="submission" date="2016-06" db="EMBL/GenBank/DDBJ databases">
        <authorList>
            <person name="Varghese N."/>
            <person name="Submissions Spin"/>
        </authorList>
    </citation>
    <scope>NUCLEOTIDE SEQUENCE [LARGE SCALE GENOMIC DNA]</scope>
    <source>
        <strain evidence="12">DSM 44814</strain>
    </source>
</reference>
<evidence type="ECO:0000256" key="9">
    <source>
        <dbReference type="SAM" id="Phobius"/>
    </source>
</evidence>
<evidence type="ECO:0000256" key="8">
    <source>
        <dbReference type="SAM" id="MobiDB-lite"/>
    </source>
</evidence>
<keyword evidence="2" id="KW-1003">Cell membrane</keyword>
<dbReference type="STRING" id="227316.GA0070604_5402"/>
<evidence type="ECO:0000256" key="5">
    <source>
        <dbReference type="ARBA" id="ARBA00022692"/>
    </source>
</evidence>
<protein>
    <submittedName>
        <fullName evidence="11">Mannosyltransferase</fullName>
    </submittedName>
</protein>
<keyword evidence="4 11" id="KW-0808">Transferase</keyword>
<feature type="transmembrane region" description="Helical" evidence="9">
    <location>
        <begin position="194"/>
        <end position="213"/>
    </location>
</feature>
<feature type="domain" description="Glycosyltransferase RgtA/B/C/D-like" evidence="10">
    <location>
        <begin position="128"/>
        <end position="251"/>
    </location>
</feature>
<dbReference type="InterPro" id="IPR038731">
    <property type="entry name" value="RgtA/B/C-like"/>
</dbReference>
<feature type="compositionally biased region" description="Low complexity" evidence="8">
    <location>
        <begin position="285"/>
        <end position="301"/>
    </location>
</feature>
<feature type="compositionally biased region" description="Gly residues" evidence="8">
    <location>
        <begin position="312"/>
        <end position="326"/>
    </location>
</feature>
<comment type="subcellular location">
    <subcellularLocation>
        <location evidence="1">Cell membrane</location>
        <topology evidence="1">Multi-pass membrane protein</topology>
    </subcellularLocation>
</comment>
<dbReference type="InterPro" id="IPR050297">
    <property type="entry name" value="LipidA_mod_glycosyltrf_83"/>
</dbReference>
<evidence type="ECO:0000259" key="10">
    <source>
        <dbReference type="Pfam" id="PF13231"/>
    </source>
</evidence>
<feature type="transmembrane region" description="Helical" evidence="9">
    <location>
        <begin position="409"/>
        <end position="434"/>
    </location>
</feature>
<evidence type="ECO:0000256" key="2">
    <source>
        <dbReference type="ARBA" id="ARBA00022475"/>
    </source>
</evidence>
<accession>A0A1C6VG16</accession>
<feature type="transmembrane region" description="Helical" evidence="9">
    <location>
        <begin position="380"/>
        <end position="402"/>
    </location>
</feature>
<sequence>MIDSACGTWWCRRVPDTTVYATRSEPCGNRSDRPGIGGPARESGRCVTLRNVTAASEPGPAGATGARRGWLVWAPPALLTLAVTLTGIGHAQPWRDELATWSAAARPVSDLVRLAGTIDAATGPYYLLLHGWIALAGASPTALRLPSALAVAGAAALTARLGERLAGPRAGLLAGLLLAVLPSTSRYGQEARPYALTALLAVAATLLLVGALSRPTWRRWTGYGLVVAALGLSHLIALSLLAAHALVVLLAAIRGPAAAGLTGTANPAGTEAGGDGPSRDRPVRAGRAAAADADRPANASRVDAREPRGPSGRTGPGAAAGRGGAGRSRRWARPRLFRRWLVALLPAVLLVTPLVLLAGSQRSRQLDWVDLARPTDLTGLPGGVAQSGVVGGLLVGLAALGAGRLGRRALLPGAAVLLPVLLLFAAGTAVPLWVARYLFFTVPFACLLAGAALAGVRLVPALAVVALAGALGLPDQAALRRTHEWPRTAPVDYRGAAQVIAAHERPGDAIVYSPRDSWLFLDLGMAYHLGSRQPRDALVVRDQRQRADLWASECARPAQCLAGVDRVWLVVSGRHTTDPLATVPGPKGTTLRDNFTVQQLWPRPGLTIALLTR</sequence>
<evidence type="ECO:0000256" key="1">
    <source>
        <dbReference type="ARBA" id="ARBA00004651"/>
    </source>
</evidence>
<dbReference type="Proteomes" id="UP000199696">
    <property type="component" value="Unassembled WGS sequence"/>
</dbReference>
<keyword evidence="5 9" id="KW-0812">Transmembrane</keyword>
<evidence type="ECO:0000256" key="4">
    <source>
        <dbReference type="ARBA" id="ARBA00022679"/>
    </source>
</evidence>
<dbReference type="OrthoDB" id="5318634at2"/>
<feature type="region of interest" description="Disordered" evidence="8">
    <location>
        <begin position="264"/>
        <end position="326"/>
    </location>
</feature>
<name>A0A1C6VG16_9ACTN</name>
<dbReference type="PANTHER" id="PTHR33908">
    <property type="entry name" value="MANNOSYLTRANSFERASE YKCB-RELATED"/>
    <property type="match status" value="1"/>
</dbReference>
<dbReference type="GO" id="GO:0016763">
    <property type="term" value="F:pentosyltransferase activity"/>
    <property type="evidence" value="ECO:0007669"/>
    <property type="project" value="TreeGrafter"/>
</dbReference>
<proteinExistence type="predicted"/>
<dbReference type="AlphaFoldDB" id="A0A1C6VG16"/>
<dbReference type="EMBL" id="FMHY01000002">
    <property type="protein sequence ID" value="SCL65278.1"/>
    <property type="molecule type" value="Genomic_DNA"/>
</dbReference>
<feature type="transmembrane region" description="Helical" evidence="9">
    <location>
        <begin position="440"/>
        <end position="473"/>
    </location>
</feature>
<feature type="transmembrane region" description="Helical" evidence="9">
    <location>
        <begin position="225"/>
        <end position="253"/>
    </location>
</feature>
<dbReference type="GO" id="GO:0005886">
    <property type="term" value="C:plasma membrane"/>
    <property type="evidence" value="ECO:0007669"/>
    <property type="project" value="UniProtKB-SubCell"/>
</dbReference>
<evidence type="ECO:0000256" key="3">
    <source>
        <dbReference type="ARBA" id="ARBA00022676"/>
    </source>
</evidence>
<keyword evidence="6 9" id="KW-1133">Transmembrane helix</keyword>
<evidence type="ECO:0000256" key="6">
    <source>
        <dbReference type="ARBA" id="ARBA00022989"/>
    </source>
</evidence>
<keyword evidence="7 9" id="KW-0472">Membrane</keyword>
<evidence type="ECO:0000313" key="12">
    <source>
        <dbReference type="Proteomes" id="UP000199696"/>
    </source>
</evidence>
<keyword evidence="3 11" id="KW-0328">Glycosyltransferase</keyword>
<dbReference type="PANTHER" id="PTHR33908:SF11">
    <property type="entry name" value="MEMBRANE PROTEIN"/>
    <property type="match status" value="1"/>
</dbReference>